<dbReference type="AlphaFoldDB" id="A0AAE1I353"/>
<dbReference type="GO" id="GO:0034626">
    <property type="term" value="P:fatty acid elongation, polyunsaturated fatty acid"/>
    <property type="evidence" value="ECO:0007669"/>
    <property type="project" value="TreeGrafter"/>
</dbReference>
<feature type="transmembrane region" description="Helical" evidence="10">
    <location>
        <begin position="247"/>
        <end position="264"/>
    </location>
</feature>
<evidence type="ECO:0000256" key="6">
    <source>
        <dbReference type="ARBA" id="ARBA00022989"/>
    </source>
</evidence>
<dbReference type="PANTHER" id="PTHR11157:SF21">
    <property type="entry name" value="ELONGATION OF VERY LONG CHAIN FATTY ACIDS PROTEIN"/>
    <property type="match status" value="1"/>
</dbReference>
<dbReference type="Pfam" id="PF01151">
    <property type="entry name" value="ELO"/>
    <property type="match status" value="1"/>
</dbReference>
<evidence type="ECO:0000256" key="9">
    <source>
        <dbReference type="ARBA" id="ARBA00023160"/>
    </source>
</evidence>
<keyword evidence="4 10" id="KW-0812">Transmembrane</keyword>
<dbReference type="GO" id="GO:0019367">
    <property type="term" value="P:fatty acid elongation, saturated fatty acid"/>
    <property type="evidence" value="ECO:0007669"/>
    <property type="project" value="TreeGrafter"/>
</dbReference>
<feature type="transmembrane region" description="Helical" evidence="10">
    <location>
        <begin position="76"/>
        <end position="101"/>
    </location>
</feature>
<accession>A0AAE1I353</accession>
<keyword evidence="5 10" id="KW-0276">Fatty acid metabolism</keyword>
<reference evidence="11" key="2">
    <citation type="journal article" date="2023" name="BMC Genomics">
        <title>Pest status, molecular evolution, and epigenetic factors derived from the genome assembly of Frankliniella fusca, a thysanopteran phytovirus vector.</title>
        <authorList>
            <person name="Catto M.A."/>
            <person name="Labadie P.E."/>
            <person name="Jacobson A.L."/>
            <person name="Kennedy G.G."/>
            <person name="Srinivasan R."/>
            <person name="Hunt B.G."/>
        </authorList>
    </citation>
    <scope>NUCLEOTIDE SEQUENCE</scope>
    <source>
        <strain evidence="11">PL_HMW_Pooled</strain>
    </source>
</reference>
<comment type="subcellular location">
    <subcellularLocation>
        <location evidence="1">Membrane</location>
        <topology evidence="1">Multi-pass membrane protein</topology>
    </subcellularLocation>
</comment>
<dbReference type="EC" id="2.3.1.199" evidence="10"/>
<feature type="transmembrane region" description="Helical" evidence="10">
    <location>
        <begin position="43"/>
        <end position="64"/>
    </location>
</feature>
<feature type="transmembrane region" description="Helical" evidence="10">
    <location>
        <begin position="156"/>
        <end position="174"/>
    </location>
</feature>
<gene>
    <name evidence="11" type="ORF">KUF71_012651</name>
</gene>
<dbReference type="GO" id="GO:0009922">
    <property type="term" value="F:fatty acid elongase activity"/>
    <property type="evidence" value="ECO:0007669"/>
    <property type="project" value="UniProtKB-EC"/>
</dbReference>
<feature type="transmembrane region" description="Helical" evidence="10">
    <location>
        <begin position="121"/>
        <end position="144"/>
    </location>
</feature>
<keyword evidence="2 10" id="KW-0444">Lipid biosynthesis</keyword>
<dbReference type="GO" id="GO:0034625">
    <property type="term" value="P:fatty acid elongation, monounsaturated fatty acid"/>
    <property type="evidence" value="ECO:0007669"/>
    <property type="project" value="TreeGrafter"/>
</dbReference>
<dbReference type="PROSITE" id="PS01188">
    <property type="entry name" value="ELO"/>
    <property type="match status" value="1"/>
</dbReference>
<evidence type="ECO:0000256" key="1">
    <source>
        <dbReference type="ARBA" id="ARBA00004141"/>
    </source>
</evidence>
<protein>
    <recommendedName>
        <fullName evidence="10">Elongation of very long chain fatty acids protein</fullName>
        <ecNumber evidence="10">2.3.1.199</ecNumber>
    </recommendedName>
    <alternativeName>
        <fullName evidence="10">Very-long-chain 3-oxoacyl-CoA synthase</fullName>
    </alternativeName>
</protein>
<sequence>MSHVVKFVVDGATFFVNGFWSYAGCAPEADPRTEHLPMVKNPLPVMAILGAYLYFALSLGPRLMKHREPFNLKKIMLFYNAAQVIWCSFLIRECVRLGWGWSLNWTCMPLGDSREQVDYEIALAVWLYFILKIVDLLDTVFMVLRKNFHQISFLHVYHHTGMVCAIWFAVKVIPGAHHTFLGFINCFVHCFLYAYYFISLLVPSVKSAWWKKYITLVQLVQFGMIALHELLPFIITNCAVDRRISGPLLAQNLFMFALFSEFYFRKYVQLGHKNKKN</sequence>
<dbReference type="InterPro" id="IPR030457">
    <property type="entry name" value="ELO_CS"/>
</dbReference>
<evidence type="ECO:0000256" key="7">
    <source>
        <dbReference type="ARBA" id="ARBA00023098"/>
    </source>
</evidence>
<evidence type="ECO:0000256" key="3">
    <source>
        <dbReference type="ARBA" id="ARBA00022679"/>
    </source>
</evidence>
<reference evidence="11" key="1">
    <citation type="submission" date="2021-07" db="EMBL/GenBank/DDBJ databases">
        <authorList>
            <person name="Catto M.A."/>
            <person name="Jacobson A."/>
            <person name="Kennedy G."/>
            <person name="Labadie P."/>
            <person name="Hunt B.G."/>
            <person name="Srinivasan R."/>
        </authorList>
    </citation>
    <scope>NUCLEOTIDE SEQUENCE</scope>
    <source>
        <strain evidence="11">PL_HMW_Pooled</strain>
        <tissue evidence="11">Head</tissue>
    </source>
</reference>
<dbReference type="InterPro" id="IPR002076">
    <property type="entry name" value="ELO_fam"/>
</dbReference>
<evidence type="ECO:0000313" key="12">
    <source>
        <dbReference type="Proteomes" id="UP001219518"/>
    </source>
</evidence>
<keyword evidence="7 10" id="KW-0443">Lipid metabolism</keyword>
<dbReference type="GO" id="GO:0005789">
    <property type="term" value="C:endoplasmic reticulum membrane"/>
    <property type="evidence" value="ECO:0007669"/>
    <property type="project" value="TreeGrafter"/>
</dbReference>
<dbReference type="GO" id="GO:0030148">
    <property type="term" value="P:sphingolipid biosynthetic process"/>
    <property type="evidence" value="ECO:0007669"/>
    <property type="project" value="TreeGrafter"/>
</dbReference>
<evidence type="ECO:0000256" key="8">
    <source>
        <dbReference type="ARBA" id="ARBA00023136"/>
    </source>
</evidence>
<evidence type="ECO:0000256" key="4">
    <source>
        <dbReference type="ARBA" id="ARBA00022692"/>
    </source>
</evidence>
<dbReference type="EMBL" id="JAHWGI010001436">
    <property type="protein sequence ID" value="KAK3932474.1"/>
    <property type="molecule type" value="Genomic_DNA"/>
</dbReference>
<keyword evidence="9 10" id="KW-0275">Fatty acid biosynthesis</keyword>
<comment type="caution">
    <text evidence="11">The sequence shown here is derived from an EMBL/GenBank/DDBJ whole genome shotgun (WGS) entry which is preliminary data.</text>
</comment>
<keyword evidence="8 10" id="KW-0472">Membrane</keyword>
<dbReference type="GO" id="GO:0042761">
    <property type="term" value="P:very long-chain fatty acid biosynthetic process"/>
    <property type="evidence" value="ECO:0007669"/>
    <property type="project" value="TreeGrafter"/>
</dbReference>
<feature type="transmembrane region" description="Helical" evidence="10">
    <location>
        <begin position="180"/>
        <end position="201"/>
    </location>
</feature>
<name>A0AAE1I353_9NEOP</name>
<keyword evidence="6 10" id="KW-1133">Transmembrane helix</keyword>
<keyword evidence="12" id="KW-1185">Reference proteome</keyword>
<keyword evidence="3 10" id="KW-0808">Transferase</keyword>
<dbReference type="PANTHER" id="PTHR11157">
    <property type="entry name" value="FATTY ACID ACYL TRANSFERASE-RELATED"/>
    <property type="match status" value="1"/>
</dbReference>
<proteinExistence type="inferred from homology"/>
<comment type="similarity">
    <text evidence="10">Belongs to the ELO family.</text>
</comment>
<evidence type="ECO:0000256" key="2">
    <source>
        <dbReference type="ARBA" id="ARBA00022516"/>
    </source>
</evidence>
<comment type="catalytic activity">
    <reaction evidence="10">
        <text>a very-long-chain acyl-CoA + malonyl-CoA + H(+) = a very-long-chain 3-oxoacyl-CoA + CO2 + CoA</text>
        <dbReference type="Rhea" id="RHEA:32727"/>
        <dbReference type="ChEBI" id="CHEBI:15378"/>
        <dbReference type="ChEBI" id="CHEBI:16526"/>
        <dbReference type="ChEBI" id="CHEBI:57287"/>
        <dbReference type="ChEBI" id="CHEBI:57384"/>
        <dbReference type="ChEBI" id="CHEBI:90725"/>
        <dbReference type="ChEBI" id="CHEBI:90736"/>
        <dbReference type="EC" id="2.3.1.199"/>
    </reaction>
</comment>
<organism evidence="11 12">
    <name type="scientific">Frankliniella fusca</name>
    <dbReference type="NCBI Taxonomy" id="407009"/>
    <lineage>
        <taxon>Eukaryota</taxon>
        <taxon>Metazoa</taxon>
        <taxon>Ecdysozoa</taxon>
        <taxon>Arthropoda</taxon>
        <taxon>Hexapoda</taxon>
        <taxon>Insecta</taxon>
        <taxon>Pterygota</taxon>
        <taxon>Neoptera</taxon>
        <taxon>Paraneoptera</taxon>
        <taxon>Thysanoptera</taxon>
        <taxon>Terebrantia</taxon>
        <taxon>Thripoidea</taxon>
        <taxon>Thripidae</taxon>
        <taxon>Frankliniella</taxon>
    </lineage>
</organism>
<evidence type="ECO:0000256" key="10">
    <source>
        <dbReference type="RuleBase" id="RU361115"/>
    </source>
</evidence>
<evidence type="ECO:0000256" key="5">
    <source>
        <dbReference type="ARBA" id="ARBA00022832"/>
    </source>
</evidence>
<feature type="transmembrane region" description="Helical" evidence="10">
    <location>
        <begin position="213"/>
        <end position="235"/>
    </location>
</feature>
<evidence type="ECO:0000313" key="11">
    <source>
        <dbReference type="EMBL" id="KAK3932474.1"/>
    </source>
</evidence>
<dbReference type="Proteomes" id="UP001219518">
    <property type="component" value="Unassembled WGS sequence"/>
</dbReference>